<dbReference type="OrthoDB" id="2239542at2"/>
<dbReference type="STRING" id="764299.STRIC_0705"/>
<feature type="chain" id="PRO_5003479586" description="Lipoprotein" evidence="1">
    <location>
        <begin position="19"/>
        <end position="116"/>
    </location>
</feature>
<evidence type="ECO:0008006" key="4">
    <source>
        <dbReference type="Google" id="ProtNLM"/>
    </source>
</evidence>
<comment type="caution">
    <text evidence="2">The sequence shown here is derived from an EMBL/GenBank/DDBJ whole genome shotgun (WGS) entry which is preliminary data.</text>
</comment>
<sequence length="116" mass="12734">MKKLATLLLPLMLLISLAGCGKSINGTYVRQEAGAKGTITISDNKHVHYQLDSLLGKYDFEGQLNPSQKTMFLEGNVWGNAVSQECPYELTDDGDLLIKAEESEAKISGLFKRQAN</sequence>
<organism evidence="2 3">
    <name type="scientific">Streptococcus ictaluri 707-05</name>
    <dbReference type="NCBI Taxonomy" id="764299"/>
    <lineage>
        <taxon>Bacteria</taxon>
        <taxon>Bacillati</taxon>
        <taxon>Bacillota</taxon>
        <taxon>Bacilli</taxon>
        <taxon>Lactobacillales</taxon>
        <taxon>Streptococcaceae</taxon>
        <taxon>Streptococcus</taxon>
    </lineage>
</organism>
<protein>
    <recommendedName>
        <fullName evidence="4">Lipoprotein</fullName>
    </recommendedName>
</protein>
<keyword evidence="1" id="KW-0732">Signal</keyword>
<dbReference type="Proteomes" id="UP000003330">
    <property type="component" value="Unassembled WGS sequence"/>
</dbReference>
<dbReference type="AlphaFoldDB" id="G5JZJ3"/>
<name>G5JZJ3_9STRE</name>
<dbReference type="PROSITE" id="PS51257">
    <property type="entry name" value="PROKAR_LIPOPROTEIN"/>
    <property type="match status" value="1"/>
</dbReference>
<reference evidence="2 3" key="1">
    <citation type="journal article" date="2014" name="Int. J. Syst. Evol. Microbiol.">
        <title>Phylogenomics and the dynamic genome evolution of the genus Streptococcus.</title>
        <authorList>
            <consortium name="The Broad Institute Genome Sequencing Platform"/>
            <person name="Richards V.P."/>
            <person name="Palmer S.R."/>
            <person name="Pavinski Bitar P.D."/>
            <person name="Qin X."/>
            <person name="Weinstock G.M."/>
            <person name="Highlander S.K."/>
            <person name="Town C.D."/>
            <person name="Burne R.A."/>
            <person name="Stanhope M.J."/>
        </authorList>
    </citation>
    <scope>NUCLEOTIDE SEQUENCE [LARGE SCALE GENOMIC DNA]</scope>
    <source>
        <strain evidence="2 3">707-05</strain>
    </source>
</reference>
<evidence type="ECO:0000256" key="1">
    <source>
        <dbReference type="SAM" id="SignalP"/>
    </source>
</evidence>
<evidence type="ECO:0000313" key="2">
    <source>
        <dbReference type="EMBL" id="EHI70811.1"/>
    </source>
</evidence>
<accession>G5JZJ3</accession>
<proteinExistence type="predicted"/>
<dbReference type="EMBL" id="AEUX02000001">
    <property type="protein sequence ID" value="EHI70811.1"/>
    <property type="molecule type" value="Genomic_DNA"/>
</dbReference>
<keyword evidence="3" id="KW-1185">Reference proteome</keyword>
<evidence type="ECO:0000313" key="3">
    <source>
        <dbReference type="Proteomes" id="UP000003330"/>
    </source>
</evidence>
<dbReference type="RefSeq" id="WP_008087096.1">
    <property type="nucleotide sequence ID" value="NZ_AEUX02000001.1"/>
</dbReference>
<gene>
    <name evidence="2" type="ORF">STRIC_0705</name>
</gene>
<feature type="signal peptide" evidence="1">
    <location>
        <begin position="1"/>
        <end position="18"/>
    </location>
</feature>